<dbReference type="Gene3D" id="2.40.128.130">
    <property type="entry name" value="Autotransporter beta-domain"/>
    <property type="match status" value="1"/>
</dbReference>
<dbReference type="Pfam" id="PF25564">
    <property type="entry name" value="DUF7933"/>
    <property type="match status" value="2"/>
</dbReference>
<dbReference type="NCBIfam" id="TIGR01414">
    <property type="entry name" value="autotrans_barl"/>
    <property type="match status" value="1"/>
</dbReference>
<evidence type="ECO:0000313" key="3">
    <source>
        <dbReference type="EMBL" id="RIJ24585.1"/>
    </source>
</evidence>
<feature type="domain" description="Autotransporter" evidence="2">
    <location>
        <begin position="1221"/>
        <end position="1489"/>
    </location>
</feature>
<dbReference type="PROSITE" id="PS51208">
    <property type="entry name" value="AUTOTRANSPORTER"/>
    <property type="match status" value="1"/>
</dbReference>
<dbReference type="OrthoDB" id="9773411at2"/>
<gene>
    <name evidence="3" type="ORF">D1224_10265</name>
</gene>
<name>A0A399R2X8_9PROT</name>
<dbReference type="InterPro" id="IPR005546">
    <property type="entry name" value="Autotransporte_beta"/>
</dbReference>
<accession>A0A399R2X8</accession>
<protein>
    <submittedName>
        <fullName evidence="3">Autotransporter outer membrane beta-barrel domain-containing protein</fullName>
    </submittedName>
</protein>
<evidence type="ECO:0000256" key="1">
    <source>
        <dbReference type="SAM" id="MobiDB-lite"/>
    </source>
</evidence>
<dbReference type="SUPFAM" id="SSF103515">
    <property type="entry name" value="Autotransporter"/>
    <property type="match status" value="1"/>
</dbReference>
<dbReference type="Pfam" id="PF19078">
    <property type="entry name" value="Big_12"/>
    <property type="match status" value="2"/>
</dbReference>
<dbReference type="InterPro" id="IPR006315">
    <property type="entry name" value="OM_autotransptr_brl_dom"/>
</dbReference>
<proteinExistence type="predicted"/>
<dbReference type="GO" id="GO:0019867">
    <property type="term" value="C:outer membrane"/>
    <property type="evidence" value="ECO:0007669"/>
    <property type="project" value="InterPro"/>
</dbReference>
<dbReference type="InterPro" id="IPR024361">
    <property type="entry name" value="BACON"/>
</dbReference>
<evidence type="ECO:0000259" key="2">
    <source>
        <dbReference type="PROSITE" id="PS51208"/>
    </source>
</evidence>
<dbReference type="InterPro" id="IPR036709">
    <property type="entry name" value="Autotransporte_beta_dom_sf"/>
</dbReference>
<dbReference type="Pfam" id="PF03797">
    <property type="entry name" value="Autotransporter"/>
    <property type="match status" value="1"/>
</dbReference>
<comment type="caution">
    <text evidence="3">The sequence shown here is derived from an EMBL/GenBank/DDBJ whole genome shotgun (WGS) entry which is preliminary data.</text>
</comment>
<dbReference type="PANTHER" id="PTHR34677:SF3">
    <property type="entry name" value="BACTERIAL IG-LIKE DOMAIN-CONTAINING PROTEIN"/>
    <property type="match status" value="1"/>
</dbReference>
<dbReference type="Pfam" id="PF19190">
    <property type="entry name" value="BACON_2"/>
    <property type="match status" value="1"/>
</dbReference>
<dbReference type="EMBL" id="QWGB01000005">
    <property type="protein sequence ID" value="RIJ24585.1"/>
    <property type="molecule type" value="Genomic_DNA"/>
</dbReference>
<keyword evidence="4" id="KW-1185">Reference proteome</keyword>
<dbReference type="InterPro" id="IPR057693">
    <property type="entry name" value="DUF7933"/>
</dbReference>
<feature type="compositionally biased region" description="Polar residues" evidence="1">
    <location>
        <begin position="681"/>
        <end position="702"/>
    </location>
</feature>
<feature type="region of interest" description="Disordered" evidence="1">
    <location>
        <begin position="680"/>
        <end position="704"/>
    </location>
</feature>
<dbReference type="InterPro" id="IPR044048">
    <property type="entry name" value="Big_12"/>
</dbReference>
<dbReference type="Proteomes" id="UP000265431">
    <property type="component" value="Unassembled WGS sequence"/>
</dbReference>
<organism evidence="3 4">
    <name type="scientific">Henriciella barbarensis</name>
    <dbReference type="NCBI Taxonomy" id="86342"/>
    <lineage>
        <taxon>Bacteria</taxon>
        <taxon>Pseudomonadati</taxon>
        <taxon>Pseudomonadota</taxon>
        <taxon>Alphaproteobacteria</taxon>
        <taxon>Hyphomonadales</taxon>
        <taxon>Hyphomonadaceae</taxon>
        <taxon>Henriciella</taxon>
    </lineage>
</organism>
<dbReference type="PANTHER" id="PTHR34677">
    <property type="match status" value="1"/>
</dbReference>
<dbReference type="SMART" id="SM00869">
    <property type="entry name" value="Autotransporter"/>
    <property type="match status" value="1"/>
</dbReference>
<evidence type="ECO:0000313" key="4">
    <source>
        <dbReference type="Proteomes" id="UP000265431"/>
    </source>
</evidence>
<reference evidence="3 4" key="1">
    <citation type="submission" date="2018-08" db="EMBL/GenBank/DDBJ databases">
        <title>Henriciella mobilis sp. nov., isolated from seawater.</title>
        <authorList>
            <person name="Cheng H."/>
            <person name="Wu Y.-H."/>
            <person name="Xu X.-W."/>
            <person name="Guo L.-L."/>
        </authorList>
    </citation>
    <scope>NUCLEOTIDE SEQUENCE [LARGE SCALE GENOMIC DNA]</scope>
    <source>
        <strain evidence="3 4">CCUG66934</strain>
    </source>
</reference>
<sequence length="1538" mass="159396">MRPISGPPSMGPGTILGGGTHVKTIQQKLGGWARAIVRACGLALGTSVLSLGAQAFEPTVPLDFSLQFLNASDQEITTANVNEAVTVLYTLENPNRTSATFEFDHYLAAGRSIATPSNVSSTCPNSTLVPGPNYLQVDASINGASSCTIRIDIVSTIPGSFTTNTNSIDGSLGSGASAQGTINFVAPPQFSMVFNPSSTTNNDSAQVTYTINNVQNPNPATGVNFSHNFNAGLKVYQTPNASTTCVGGTLFANAGAGSISYVGGSVPASSSCTINLLVGSKEAGTFIETTGALSSGFGNSGTASDTLTVTDVIAPRIRTIERANPTSGSTDADILTWRIRFTEAMDIATFTADQFVVTALGGGLTADLTIVNADATQVEVRASGGNLPDFNGLVTLALNSPSSIADVAGNVLVSFNPTEMRQDTFELINDSTPPMVTAFERYTPLQENTNADELVFKITFSEPVQNVGPESFQVTGTSATGTDLQSFGKSGDIRKDKIGAIRLAQEMGGEMGFPVRGLSGQTFLLTVSGGDLATYSGVVGLDLALGGGQINGRADPPAPIVIFRRISDFAGNGLLSGEPATDETYTVDNRGPELASITRRTPDTEVTDADTLTWDFQFSRISPLYAIEPSAFTLTGTTATLSVERYSIGFYVTASGGDLADLNGPVTIALSAGSVDEFGNALTSGEPSGANENSYTLQQTPPDTDGPNVSIASTSTGPVSGVFPVTFTFTEDVTGFAAEDITLGNATLANFEATDAKVYTADITPSGDGAVTIDVAANVAADAADNGNDAAPQFTIVADASPPGLSIELPGTETTGAFTATFTFTEDVTGFELADITLGNAAASDFAATSGSVYTARITPSAPGTVSVSVASAAGKDAAGNDSLEASVSLEAVSEIPEVVIDLSSDIADPEQAASVATISNPGSAPLPFTVQVDVPWITVTPLSGTISPLGTFDLSVSLNDAVNSLNPGDYVGTVTVTVGDAPVALASMGGANGQPVQSGGNGGAVGVGLSAGTILVELPVNVAVQERFGNVQLVATTQEGPSGEASFTYASDVPAFDNLTLSTSNNRASASSGDILFGSYDITQMAPPGWRVKALNCSGDLDGATTYDAASDTATVDVDPGESIVCVFENVRDEDAVRLATQRAIRNFMLRRADRIIDAAPELSRRFADRDSAQRGGMSANASGAGYYQMDFSVSLSGARNAVAADEANTGARFNNSEASFLDGWDVWLAAEASGIRDDRAGERSRTDFATVQLGVDYLLRDDVIVGAMAQYDWMEDEAREVFTDAGAVRGAQVQGEGWMAGPYAVWRVKDSLVVDGLAMFGESDNRVNPLGLYSDDFETERYMVRANVTGEIRSGPWTVRPQAGITQYKETQSAYTDTLGIKIPSQDISLGRFRAGPEVAWRNEFRDGSWLQLSGRLNAVWDYDSADLLTERGFLSTDDTDLRADARIGLATQTKWGPLVRLEVGIAGVGAGDFRAETARIEIRVPFGSGGLGQGVQALASGAGGMGLGGRCDVPGGGVHSSFASQSGCSAGMRGY</sequence>